<feature type="compositionally biased region" description="Acidic residues" evidence="8">
    <location>
        <begin position="490"/>
        <end position="502"/>
    </location>
</feature>
<keyword evidence="6" id="KW-0597">Phosphoprotein</keyword>
<dbReference type="PROSITE" id="PS51017">
    <property type="entry name" value="CCT"/>
    <property type="match status" value="1"/>
</dbReference>
<keyword evidence="5 7" id="KW-0539">Nucleus</keyword>
<keyword evidence="12" id="KW-1185">Reference proteome</keyword>
<feature type="modified residue" description="4-aspartylphosphate" evidence="6">
    <location>
        <position position="58"/>
    </location>
</feature>
<sequence length="522" mass="57739">MDFSNVHIVFCDHDKETSSTTLALLQKCSYKVTAVRSARDVIETLRLKGADVDIILTDVELPQEKGFKMLRHIVRQEDLGHVAVVVMSDHDDMAVVANCLLLGAADYLVKPLRSNEVMNLWTHMWRKRRMIGLPDKNVVLEGMSFCPSWQKPTTTADLLSGYQNSETSQVTDIHHSACSRDDKLPELELSLMLSLNYATDKSFEQANVATLPSQSSPPRARVSHPSAFSAYPKSCNTQPDEHSGISACSPSSSPSKKTECSEDLPKVNRDLANGVLADHVSNSSHKETSFADEARSGGIVSQICDKHDQLRVDPCINTDNRIINAGQTSATNTQGFQLLQTYIRSSPVRMEQSVIGNAQEVSTSGFMNTTFNSLPMLQIPSYCHESGIANVATVPNTYTYYPLPQLTVPVVNFSSWPGVVGSPPLVGGKLVQAERREAALSKFRMKRKGRCFEKKIRYASRKKLAEQRPRIRGQFVKRSALVNSIVTETISDEEGEADDEQGCSELDNNSSADFTEENVRFG</sequence>
<keyword evidence="3" id="KW-0902">Two-component regulatory system</keyword>
<dbReference type="GO" id="GO:0000160">
    <property type="term" value="P:phosphorelay signal transduction system"/>
    <property type="evidence" value="ECO:0007669"/>
    <property type="project" value="UniProtKB-KW"/>
</dbReference>
<reference evidence="11" key="1">
    <citation type="submission" date="2021-08" db="EMBL/GenBank/DDBJ databases">
        <title>WGS assembly of Ceratopteris richardii.</title>
        <authorList>
            <person name="Marchant D.B."/>
            <person name="Chen G."/>
            <person name="Jenkins J."/>
            <person name="Shu S."/>
            <person name="Leebens-Mack J."/>
            <person name="Grimwood J."/>
            <person name="Schmutz J."/>
            <person name="Soltis P."/>
            <person name="Soltis D."/>
            <person name="Chen Z.-H."/>
        </authorList>
    </citation>
    <scope>NUCLEOTIDE SEQUENCE</scope>
    <source>
        <strain evidence="11">Whitten #5841</strain>
        <tissue evidence="11">Leaf</tissue>
    </source>
</reference>
<evidence type="ECO:0000256" key="7">
    <source>
        <dbReference type="PROSITE-ProRule" id="PRU00357"/>
    </source>
</evidence>
<feature type="domain" description="Response regulatory" evidence="9">
    <location>
        <begin position="7"/>
        <end position="125"/>
    </location>
</feature>
<dbReference type="PROSITE" id="PS50110">
    <property type="entry name" value="RESPONSE_REGULATORY"/>
    <property type="match status" value="1"/>
</dbReference>
<dbReference type="GO" id="GO:0005634">
    <property type="term" value="C:nucleus"/>
    <property type="evidence" value="ECO:0007669"/>
    <property type="project" value="UniProtKB-SubCell"/>
</dbReference>
<feature type="region of interest" description="Disordered" evidence="8">
    <location>
        <begin position="210"/>
        <end position="263"/>
    </location>
</feature>
<accession>A0A8T2RL40</accession>
<dbReference type="PANTHER" id="PTHR43874">
    <property type="entry name" value="TWO-COMPONENT RESPONSE REGULATOR"/>
    <property type="match status" value="1"/>
</dbReference>
<dbReference type="GO" id="GO:0009736">
    <property type="term" value="P:cytokinin-activated signaling pathway"/>
    <property type="evidence" value="ECO:0007669"/>
    <property type="project" value="InterPro"/>
</dbReference>
<evidence type="ECO:0008006" key="13">
    <source>
        <dbReference type="Google" id="ProtNLM"/>
    </source>
</evidence>
<evidence type="ECO:0000256" key="8">
    <source>
        <dbReference type="SAM" id="MobiDB-lite"/>
    </source>
</evidence>
<evidence type="ECO:0000313" key="11">
    <source>
        <dbReference type="EMBL" id="KAH7296407.1"/>
    </source>
</evidence>
<keyword evidence="4" id="KW-0090">Biological rhythms</keyword>
<feature type="region of interest" description="Disordered" evidence="8">
    <location>
        <begin position="490"/>
        <end position="522"/>
    </location>
</feature>
<evidence type="ECO:0000256" key="2">
    <source>
        <dbReference type="ARBA" id="ARBA00010330"/>
    </source>
</evidence>
<evidence type="ECO:0000256" key="5">
    <source>
        <dbReference type="ARBA" id="ARBA00023242"/>
    </source>
</evidence>
<evidence type="ECO:0000259" key="10">
    <source>
        <dbReference type="PROSITE" id="PS51017"/>
    </source>
</evidence>
<dbReference type="SUPFAM" id="SSF52172">
    <property type="entry name" value="CheY-like"/>
    <property type="match status" value="1"/>
</dbReference>
<dbReference type="PANTHER" id="PTHR43874:SF1">
    <property type="entry name" value="TWO-COMPONENT RESPONSE REGULATOR-LIKE APRR1"/>
    <property type="match status" value="1"/>
</dbReference>
<dbReference type="InterPro" id="IPR045279">
    <property type="entry name" value="ARR-like"/>
</dbReference>
<dbReference type="Gene3D" id="3.40.50.2300">
    <property type="match status" value="1"/>
</dbReference>
<dbReference type="InterPro" id="IPR010402">
    <property type="entry name" value="CCT_domain"/>
</dbReference>
<evidence type="ECO:0000256" key="4">
    <source>
        <dbReference type="ARBA" id="ARBA00023108"/>
    </source>
</evidence>
<evidence type="ECO:0000313" key="12">
    <source>
        <dbReference type="Proteomes" id="UP000825935"/>
    </source>
</evidence>
<evidence type="ECO:0000256" key="1">
    <source>
        <dbReference type="ARBA" id="ARBA00004123"/>
    </source>
</evidence>
<proteinExistence type="inferred from homology"/>
<dbReference type="OMA" id="EMHIDLR"/>
<comment type="subcellular location">
    <subcellularLocation>
        <location evidence="1 7">Nucleus</location>
    </subcellularLocation>
</comment>
<dbReference type="Proteomes" id="UP000825935">
    <property type="component" value="Chromosome 26"/>
</dbReference>
<dbReference type="InterPro" id="IPR011006">
    <property type="entry name" value="CheY-like_superfamily"/>
</dbReference>
<dbReference type="GO" id="GO:0048511">
    <property type="term" value="P:rhythmic process"/>
    <property type="evidence" value="ECO:0007669"/>
    <property type="project" value="UniProtKB-KW"/>
</dbReference>
<name>A0A8T2RL40_CERRI</name>
<dbReference type="SMART" id="SM00448">
    <property type="entry name" value="REC"/>
    <property type="match status" value="1"/>
</dbReference>
<dbReference type="EMBL" id="CM035431">
    <property type="protein sequence ID" value="KAH7296407.1"/>
    <property type="molecule type" value="Genomic_DNA"/>
</dbReference>
<gene>
    <name evidence="11" type="ORF">KP509_26G022500</name>
</gene>
<dbReference type="Pfam" id="PF00072">
    <property type="entry name" value="Response_reg"/>
    <property type="match status" value="1"/>
</dbReference>
<dbReference type="AlphaFoldDB" id="A0A8T2RL40"/>
<feature type="domain" description="CCT" evidence="10">
    <location>
        <begin position="436"/>
        <end position="478"/>
    </location>
</feature>
<comment type="similarity">
    <text evidence="2">Belongs to the ARR-like family.</text>
</comment>
<protein>
    <recommendedName>
        <fullName evidence="13">Two-component response regulator-like APRR5</fullName>
    </recommendedName>
</protein>
<dbReference type="InterPro" id="IPR001789">
    <property type="entry name" value="Sig_transdc_resp-reg_receiver"/>
</dbReference>
<organism evidence="11 12">
    <name type="scientific">Ceratopteris richardii</name>
    <name type="common">Triangle waterfern</name>
    <dbReference type="NCBI Taxonomy" id="49495"/>
    <lineage>
        <taxon>Eukaryota</taxon>
        <taxon>Viridiplantae</taxon>
        <taxon>Streptophyta</taxon>
        <taxon>Embryophyta</taxon>
        <taxon>Tracheophyta</taxon>
        <taxon>Polypodiopsida</taxon>
        <taxon>Polypodiidae</taxon>
        <taxon>Polypodiales</taxon>
        <taxon>Pteridineae</taxon>
        <taxon>Pteridaceae</taxon>
        <taxon>Parkerioideae</taxon>
        <taxon>Ceratopteris</taxon>
    </lineage>
</organism>
<evidence type="ECO:0000256" key="6">
    <source>
        <dbReference type="PROSITE-ProRule" id="PRU00169"/>
    </source>
</evidence>
<dbReference type="OrthoDB" id="60033at2759"/>
<dbReference type="Pfam" id="PF06203">
    <property type="entry name" value="CCT"/>
    <property type="match status" value="1"/>
</dbReference>
<comment type="caution">
    <text evidence="11">The sequence shown here is derived from an EMBL/GenBank/DDBJ whole genome shotgun (WGS) entry which is preliminary data.</text>
</comment>
<feature type="compositionally biased region" description="Low complexity" evidence="8">
    <location>
        <begin position="246"/>
        <end position="255"/>
    </location>
</feature>
<evidence type="ECO:0000259" key="9">
    <source>
        <dbReference type="PROSITE" id="PS50110"/>
    </source>
</evidence>
<evidence type="ECO:0000256" key="3">
    <source>
        <dbReference type="ARBA" id="ARBA00023012"/>
    </source>
</evidence>